<evidence type="ECO:0000313" key="2">
    <source>
        <dbReference type="EMBL" id="EKM79159.1"/>
    </source>
</evidence>
<dbReference type="OMA" id="RFRHEWD"/>
<keyword evidence="3" id="KW-1185">Reference proteome</keyword>
<dbReference type="InterPro" id="IPR001810">
    <property type="entry name" value="F-box_dom"/>
</dbReference>
<name>K5VXG8_AGABU</name>
<feature type="domain" description="F-box" evidence="1">
    <location>
        <begin position="8"/>
        <end position="51"/>
    </location>
</feature>
<protein>
    <recommendedName>
        <fullName evidence="1">F-box domain-containing protein</fullName>
    </recommendedName>
</protein>
<dbReference type="GeneID" id="18826804"/>
<dbReference type="AlphaFoldDB" id="K5VXG8"/>
<proteinExistence type="predicted"/>
<evidence type="ECO:0000259" key="1">
    <source>
        <dbReference type="PROSITE" id="PS50181"/>
    </source>
</evidence>
<accession>K5VXG8</accession>
<dbReference type="InParanoid" id="K5VXG8"/>
<dbReference type="KEGG" id="abp:AGABI1DRAFT128322"/>
<dbReference type="PROSITE" id="PS50181">
    <property type="entry name" value="FBOX"/>
    <property type="match status" value="1"/>
</dbReference>
<sequence length="466" mass="54116">MDDTEREVEGLMSLPNEVLSRIFIYVDDSDIPILQQTLRSVIMTRQFWYNRIHRLCEEHVVSPPEEELKEYSIVQLEKWTMRRIRARSTFPVKLQLRSQYRPILGFYGDIFLVPGGRWLLNFHQDLRVYFVDLDSSNLQLDLLLEARMIDPRVSQYQFNGNRIWIDHNAPRLSFHFEGSLADAEGCIWVYIYQVDLVGHGTGAKLVARLITTFRSPRENNPHGSHALNKRYFVQDRGYMSTPGPGVKIFDYRQTLGRRDYPVMECHTFPSEFYSSEMEFIHEDVLAIRSGSTSFHYNPDTESSFYYIFDIESPTSFKLLHKIEIPQAAVVFSRPCWTSQASLITFVSYPISCDARVLHGLVIPHDSKNHPWMVELGNFVGKERLNMGFKLGIFSSLHCNSEEDTISRFRHEWDYTCALPRIGPAYISILKQDVEHMKTFIAFDEDTGRSVHFDDGNLDVVDIVIAG</sequence>
<dbReference type="Proteomes" id="UP000008493">
    <property type="component" value="Unassembled WGS sequence"/>
</dbReference>
<dbReference type="EMBL" id="JH971390">
    <property type="protein sequence ID" value="EKM79159.1"/>
    <property type="molecule type" value="Genomic_DNA"/>
</dbReference>
<organism evidence="2 3">
    <name type="scientific">Agaricus bisporus var. burnettii (strain JB137-S8 / ATCC MYA-4627 / FGSC 10392)</name>
    <name type="common">White button mushroom</name>
    <dbReference type="NCBI Taxonomy" id="597362"/>
    <lineage>
        <taxon>Eukaryota</taxon>
        <taxon>Fungi</taxon>
        <taxon>Dikarya</taxon>
        <taxon>Basidiomycota</taxon>
        <taxon>Agaricomycotina</taxon>
        <taxon>Agaricomycetes</taxon>
        <taxon>Agaricomycetidae</taxon>
        <taxon>Agaricales</taxon>
        <taxon>Agaricineae</taxon>
        <taxon>Agaricaceae</taxon>
        <taxon>Agaricus</taxon>
    </lineage>
</organism>
<gene>
    <name evidence="2" type="ORF">AGABI1DRAFT_128322</name>
</gene>
<evidence type="ECO:0000313" key="3">
    <source>
        <dbReference type="Proteomes" id="UP000008493"/>
    </source>
</evidence>
<dbReference type="HOGENOM" id="CLU_598468_0_0_1"/>
<reference evidence="3" key="1">
    <citation type="journal article" date="2012" name="Proc. Natl. Acad. Sci. U.S.A.">
        <title>Genome sequence of the button mushroom Agaricus bisporus reveals mechanisms governing adaptation to a humic-rich ecological niche.</title>
        <authorList>
            <person name="Morin E."/>
            <person name="Kohler A."/>
            <person name="Baker A.R."/>
            <person name="Foulongne-Oriol M."/>
            <person name="Lombard V."/>
            <person name="Nagy L.G."/>
            <person name="Ohm R.A."/>
            <person name="Patyshakuliyeva A."/>
            <person name="Brun A."/>
            <person name="Aerts A.L."/>
            <person name="Bailey A.M."/>
            <person name="Billette C."/>
            <person name="Coutinho P.M."/>
            <person name="Deakin G."/>
            <person name="Doddapaneni H."/>
            <person name="Floudas D."/>
            <person name="Grimwood J."/>
            <person name="Hilden K."/>
            <person name="Kuees U."/>
            <person name="LaButti K.M."/>
            <person name="Lapidus A."/>
            <person name="Lindquist E.A."/>
            <person name="Lucas S.M."/>
            <person name="Murat C."/>
            <person name="Riley R.W."/>
            <person name="Salamov A.A."/>
            <person name="Schmutz J."/>
            <person name="Subramanian V."/>
            <person name="Woesten H.A.B."/>
            <person name="Xu J."/>
            <person name="Eastwood D.C."/>
            <person name="Foster G.D."/>
            <person name="Sonnenberg A.S."/>
            <person name="Cullen D."/>
            <person name="de Vries R.P."/>
            <person name="Lundell T."/>
            <person name="Hibbett D.S."/>
            <person name="Henrissat B."/>
            <person name="Burton K.S."/>
            <person name="Kerrigan R.W."/>
            <person name="Challen M.P."/>
            <person name="Grigoriev I.V."/>
            <person name="Martin F."/>
        </authorList>
    </citation>
    <scope>NUCLEOTIDE SEQUENCE [LARGE SCALE GENOMIC DNA]</scope>
    <source>
        <strain evidence="3">JB137-S8 / ATCC MYA-4627 / FGSC 10392</strain>
    </source>
</reference>
<dbReference type="RefSeq" id="XP_007329909.1">
    <property type="nucleotide sequence ID" value="XM_007329847.1"/>
</dbReference>